<comment type="subcellular location">
    <subcellularLocation>
        <location evidence="1">Membrane</location>
        <topology evidence="1">Single-pass type I membrane protein</topology>
    </subcellularLocation>
</comment>
<keyword evidence="7" id="KW-0418">Kinase</keyword>
<dbReference type="GO" id="GO:0005524">
    <property type="term" value="F:ATP binding"/>
    <property type="evidence" value="ECO:0007669"/>
    <property type="project" value="UniProtKB-UniRule"/>
</dbReference>
<evidence type="ECO:0000259" key="17">
    <source>
        <dbReference type="PROSITE" id="PS50011"/>
    </source>
</evidence>
<dbReference type="FunFam" id="3.30.200.20:FF:000678">
    <property type="entry name" value="Tyrosine kinase receptor"/>
    <property type="match status" value="1"/>
</dbReference>
<evidence type="ECO:0000256" key="9">
    <source>
        <dbReference type="ARBA" id="ARBA00022989"/>
    </source>
</evidence>
<dbReference type="GO" id="GO:0004714">
    <property type="term" value="F:transmembrane receptor protein tyrosine kinase activity"/>
    <property type="evidence" value="ECO:0007669"/>
    <property type="project" value="UniProtKB-EC"/>
</dbReference>
<dbReference type="GO" id="GO:1902533">
    <property type="term" value="P:positive regulation of intracellular signal transduction"/>
    <property type="evidence" value="ECO:0007669"/>
    <property type="project" value="UniProtKB-ARBA"/>
</dbReference>
<evidence type="ECO:0000256" key="12">
    <source>
        <dbReference type="ARBA" id="ARBA00023180"/>
    </source>
</evidence>
<feature type="compositionally biased region" description="Polar residues" evidence="15">
    <location>
        <begin position="190"/>
        <end position="204"/>
    </location>
</feature>
<dbReference type="InterPro" id="IPR050122">
    <property type="entry name" value="RTK"/>
</dbReference>
<name>A0AAN9TW54_9HEMI</name>
<organism evidence="18 19">
    <name type="scientific">Parthenolecanium corni</name>
    <dbReference type="NCBI Taxonomy" id="536013"/>
    <lineage>
        <taxon>Eukaryota</taxon>
        <taxon>Metazoa</taxon>
        <taxon>Ecdysozoa</taxon>
        <taxon>Arthropoda</taxon>
        <taxon>Hexapoda</taxon>
        <taxon>Insecta</taxon>
        <taxon>Pterygota</taxon>
        <taxon>Neoptera</taxon>
        <taxon>Paraneoptera</taxon>
        <taxon>Hemiptera</taxon>
        <taxon>Sternorrhyncha</taxon>
        <taxon>Coccoidea</taxon>
        <taxon>Coccidae</taxon>
        <taxon>Parthenolecanium</taxon>
    </lineage>
</organism>
<evidence type="ECO:0000256" key="6">
    <source>
        <dbReference type="ARBA" id="ARBA00022741"/>
    </source>
</evidence>
<dbReference type="InterPro" id="IPR017441">
    <property type="entry name" value="Protein_kinase_ATP_BS"/>
</dbReference>
<evidence type="ECO:0000256" key="2">
    <source>
        <dbReference type="ARBA" id="ARBA00011902"/>
    </source>
</evidence>
<keyword evidence="19" id="KW-1185">Reference proteome</keyword>
<dbReference type="PROSITE" id="PS00107">
    <property type="entry name" value="PROTEIN_KINASE_ATP"/>
    <property type="match status" value="1"/>
</dbReference>
<keyword evidence="5" id="KW-0732">Signal</keyword>
<keyword evidence="12" id="KW-0325">Glycoprotein</keyword>
<evidence type="ECO:0000313" key="18">
    <source>
        <dbReference type="EMBL" id="KAK7590136.1"/>
    </source>
</evidence>
<dbReference type="SUPFAM" id="SSF56112">
    <property type="entry name" value="Protein kinase-like (PK-like)"/>
    <property type="match status" value="1"/>
</dbReference>
<sequence>MESTRGLILRQRVIVKALSQNKPPPTINVNRDWTIPDTAAIGTVITNVELISEDNSEFEFGLEQGNGPFRNTNPSEPLPFTINEKTGEVVTNQSLINMGGREFFVAITARSADRIPAKIEIWAKIVKSTGKKGSTRLTSYPRNPGMPNLPDATKLSVQPNSNSNIVYTSDNTTLRVSDGEIAQTYGDKTGLQSPTLDNTSQESATTTTTTPPNSIADPSPKPEQSSKINILLIPTIVIATSLFISGIIAYLFRKKLCRKRHKISKDDMKKSSSSMSLEESMVLQHWRGIRAMSNRFDSWDSDSNHNQCTVALNTKSIDKWEIPRHHIKVFSILGEGCFGQVWKCEALGIDNKEGPTVVAVKMLKENAGEQERNDLMQELQVMKMLDPHPNVVRLLGCCTDRDPIFVILEYVPHGKLQSFLRHSRAQRYYNNMHGSSNTLTSQDLTSFCYQIAKGMQYLSGKGIIHRDLAARNILVSENHTCKVADFGFARDIMTSHIYERKSEGRLPIRWMAPESLYDNIFSVKSDIWSYGVLIWEIVTLGSTPYPGIPAAEVMKRVRDGHRLDKPEHCRRELYNIMYYCWDKDPKERPTFDELVDLLEQLLLTETDYIQLDRFPDHSYYNMVSLSGEKL</sequence>
<dbReference type="AlphaFoldDB" id="A0AAN9TW54"/>
<evidence type="ECO:0000256" key="1">
    <source>
        <dbReference type="ARBA" id="ARBA00004479"/>
    </source>
</evidence>
<reference evidence="18 19" key="1">
    <citation type="submission" date="2024-03" db="EMBL/GenBank/DDBJ databases">
        <title>Adaptation during the transition from Ophiocordyceps entomopathogen to insect associate is accompanied by gene loss and intensified selection.</title>
        <authorList>
            <person name="Ward C.M."/>
            <person name="Onetto C.A."/>
            <person name="Borneman A.R."/>
        </authorList>
    </citation>
    <scope>NUCLEOTIDE SEQUENCE [LARGE SCALE GENOMIC DNA]</scope>
    <source>
        <strain evidence="18">AWRI1</strain>
        <tissue evidence="18">Single Adult Female</tissue>
    </source>
</reference>
<feature type="binding site" evidence="14">
    <location>
        <position position="361"/>
    </location>
    <ligand>
        <name>ATP</name>
        <dbReference type="ChEBI" id="CHEBI:30616"/>
    </ligand>
</feature>
<keyword evidence="4 16" id="KW-0812">Transmembrane</keyword>
<evidence type="ECO:0000256" key="10">
    <source>
        <dbReference type="ARBA" id="ARBA00023136"/>
    </source>
</evidence>
<dbReference type="InterPro" id="IPR011009">
    <property type="entry name" value="Kinase-like_dom_sf"/>
</dbReference>
<dbReference type="InterPro" id="IPR001245">
    <property type="entry name" value="Ser-Thr/Tyr_kinase_cat_dom"/>
</dbReference>
<dbReference type="PROSITE" id="PS50011">
    <property type="entry name" value="PROTEIN_KINASE_DOM"/>
    <property type="match status" value="1"/>
</dbReference>
<dbReference type="EMBL" id="JBBCAQ010000022">
    <property type="protein sequence ID" value="KAK7590136.1"/>
    <property type="molecule type" value="Genomic_DNA"/>
</dbReference>
<dbReference type="FunFam" id="1.10.510.10:FF:000190">
    <property type="entry name" value="Proto-oncogene tyrosine-protein kinase receptor Ret"/>
    <property type="match status" value="1"/>
</dbReference>
<dbReference type="GO" id="GO:0007169">
    <property type="term" value="P:cell surface receptor protein tyrosine kinase signaling pathway"/>
    <property type="evidence" value="ECO:0007669"/>
    <property type="project" value="TreeGrafter"/>
</dbReference>
<dbReference type="Gene3D" id="2.60.40.60">
    <property type="entry name" value="Cadherins"/>
    <property type="match status" value="1"/>
</dbReference>
<gene>
    <name evidence="18" type="ORF">V9T40_001749</name>
</gene>
<feature type="transmembrane region" description="Helical" evidence="16">
    <location>
        <begin position="230"/>
        <end position="252"/>
    </location>
</feature>
<keyword evidence="6 14" id="KW-0547">Nucleotide-binding</keyword>
<evidence type="ECO:0000313" key="19">
    <source>
        <dbReference type="Proteomes" id="UP001367676"/>
    </source>
</evidence>
<keyword evidence="10 16" id="KW-0472">Membrane</keyword>
<dbReference type="InterPro" id="IPR008266">
    <property type="entry name" value="Tyr_kinase_AS"/>
</dbReference>
<evidence type="ECO:0000256" key="14">
    <source>
        <dbReference type="PROSITE-ProRule" id="PRU10141"/>
    </source>
</evidence>
<keyword evidence="11" id="KW-0829">Tyrosine-protein kinase</keyword>
<dbReference type="PROSITE" id="PS00109">
    <property type="entry name" value="PROTEIN_KINASE_TYR"/>
    <property type="match status" value="1"/>
</dbReference>
<dbReference type="PANTHER" id="PTHR24416">
    <property type="entry name" value="TYROSINE-PROTEIN KINASE RECEPTOR"/>
    <property type="match status" value="1"/>
</dbReference>
<feature type="domain" description="Protein kinase" evidence="17">
    <location>
        <begin position="327"/>
        <end position="602"/>
    </location>
</feature>
<dbReference type="Gene3D" id="3.30.200.20">
    <property type="entry name" value="Phosphorylase Kinase, domain 1"/>
    <property type="match status" value="1"/>
</dbReference>
<dbReference type="CDD" id="cd11304">
    <property type="entry name" value="Cadherin_repeat"/>
    <property type="match status" value="1"/>
</dbReference>
<evidence type="ECO:0000256" key="11">
    <source>
        <dbReference type="ARBA" id="ARBA00023137"/>
    </source>
</evidence>
<comment type="caution">
    <text evidence="18">The sequence shown here is derived from an EMBL/GenBank/DDBJ whole genome shotgun (WGS) entry which is preliminary data.</text>
</comment>
<evidence type="ECO:0000256" key="15">
    <source>
        <dbReference type="SAM" id="MobiDB-lite"/>
    </source>
</evidence>
<dbReference type="InterPro" id="IPR020635">
    <property type="entry name" value="Tyr_kinase_cat_dom"/>
</dbReference>
<evidence type="ECO:0000256" key="7">
    <source>
        <dbReference type="ARBA" id="ARBA00022777"/>
    </source>
</evidence>
<proteinExistence type="predicted"/>
<keyword evidence="8 14" id="KW-0067">ATP-binding</keyword>
<feature type="region of interest" description="Disordered" evidence="15">
    <location>
        <begin position="185"/>
        <end position="224"/>
    </location>
</feature>
<feature type="region of interest" description="Disordered" evidence="15">
    <location>
        <begin position="132"/>
        <end position="164"/>
    </location>
</feature>
<dbReference type="EC" id="2.7.10.1" evidence="2"/>
<dbReference type="GO" id="GO:0043235">
    <property type="term" value="C:receptor complex"/>
    <property type="evidence" value="ECO:0007669"/>
    <property type="project" value="TreeGrafter"/>
</dbReference>
<dbReference type="Proteomes" id="UP001367676">
    <property type="component" value="Unassembled WGS sequence"/>
</dbReference>
<keyword evidence="9 16" id="KW-1133">Transmembrane helix</keyword>
<dbReference type="GO" id="GO:0005886">
    <property type="term" value="C:plasma membrane"/>
    <property type="evidence" value="ECO:0007669"/>
    <property type="project" value="TreeGrafter"/>
</dbReference>
<evidence type="ECO:0000256" key="4">
    <source>
        <dbReference type="ARBA" id="ARBA00022692"/>
    </source>
</evidence>
<protein>
    <recommendedName>
        <fullName evidence="2">receptor protein-tyrosine kinase</fullName>
        <ecNumber evidence="2">2.7.10.1</ecNumber>
    </recommendedName>
</protein>
<keyword evidence="3" id="KW-0808">Transferase</keyword>
<evidence type="ECO:0000256" key="5">
    <source>
        <dbReference type="ARBA" id="ARBA00022729"/>
    </source>
</evidence>
<dbReference type="CDD" id="cd00192">
    <property type="entry name" value="PTKc"/>
    <property type="match status" value="1"/>
</dbReference>
<evidence type="ECO:0000256" key="13">
    <source>
        <dbReference type="ARBA" id="ARBA00051243"/>
    </source>
</evidence>
<accession>A0AAN9TW54</accession>
<dbReference type="InterPro" id="IPR000719">
    <property type="entry name" value="Prot_kinase_dom"/>
</dbReference>
<feature type="compositionally biased region" description="Polar residues" evidence="15">
    <location>
        <begin position="155"/>
        <end position="164"/>
    </location>
</feature>
<evidence type="ECO:0000256" key="16">
    <source>
        <dbReference type="SAM" id="Phobius"/>
    </source>
</evidence>
<evidence type="ECO:0000256" key="3">
    <source>
        <dbReference type="ARBA" id="ARBA00022679"/>
    </source>
</evidence>
<dbReference type="SMART" id="SM00219">
    <property type="entry name" value="TyrKc"/>
    <property type="match status" value="1"/>
</dbReference>
<comment type="catalytic activity">
    <reaction evidence="13">
        <text>L-tyrosyl-[protein] + ATP = O-phospho-L-tyrosyl-[protein] + ADP + H(+)</text>
        <dbReference type="Rhea" id="RHEA:10596"/>
        <dbReference type="Rhea" id="RHEA-COMP:10136"/>
        <dbReference type="Rhea" id="RHEA-COMP:20101"/>
        <dbReference type="ChEBI" id="CHEBI:15378"/>
        <dbReference type="ChEBI" id="CHEBI:30616"/>
        <dbReference type="ChEBI" id="CHEBI:46858"/>
        <dbReference type="ChEBI" id="CHEBI:61978"/>
        <dbReference type="ChEBI" id="CHEBI:456216"/>
        <dbReference type="EC" id="2.7.10.1"/>
    </reaction>
</comment>
<dbReference type="PRINTS" id="PR00109">
    <property type="entry name" value="TYRKINASE"/>
</dbReference>
<dbReference type="PANTHER" id="PTHR24416:SF621">
    <property type="entry name" value="TYROSINE KINASE RECEPTOR CAD96CA"/>
    <property type="match status" value="1"/>
</dbReference>
<evidence type="ECO:0000256" key="8">
    <source>
        <dbReference type="ARBA" id="ARBA00022840"/>
    </source>
</evidence>
<dbReference type="Gene3D" id="1.10.510.10">
    <property type="entry name" value="Transferase(Phosphotransferase) domain 1"/>
    <property type="match status" value="1"/>
</dbReference>
<dbReference type="Pfam" id="PF07714">
    <property type="entry name" value="PK_Tyr_Ser-Thr"/>
    <property type="match status" value="1"/>
</dbReference>